<feature type="chain" id="PRO_5013130721" evidence="1">
    <location>
        <begin position="16"/>
        <end position="75"/>
    </location>
</feature>
<keyword evidence="3" id="KW-1185">Reference proteome</keyword>
<dbReference type="AlphaFoldDB" id="A0A059EW29"/>
<name>A0A059EW29_9MICR</name>
<reference evidence="3" key="1">
    <citation type="submission" date="2013-02" db="EMBL/GenBank/DDBJ databases">
        <authorList>
            <consortium name="The Broad Institute Genome Sequencing Platform"/>
            <person name="Cuomo C."/>
            <person name="Becnel J."/>
            <person name="Sanscrainte N."/>
            <person name="Walker B."/>
            <person name="Young S.K."/>
            <person name="Zeng Q."/>
            <person name="Gargeya S."/>
            <person name="Fitzgerald M."/>
            <person name="Haas B."/>
            <person name="Abouelleil A."/>
            <person name="Alvarado L."/>
            <person name="Arachchi H.M."/>
            <person name="Berlin A.M."/>
            <person name="Chapman S.B."/>
            <person name="Dewar J."/>
            <person name="Goldberg J."/>
            <person name="Griggs A."/>
            <person name="Gujja S."/>
            <person name="Hansen M."/>
            <person name="Howarth C."/>
            <person name="Imamovic A."/>
            <person name="Larimer J."/>
            <person name="McCowan C."/>
            <person name="Murphy C."/>
            <person name="Neiman D."/>
            <person name="Pearson M."/>
            <person name="Priest M."/>
            <person name="Roberts A."/>
            <person name="Saif S."/>
            <person name="Shea T."/>
            <person name="Sisk P."/>
            <person name="Sykes S."/>
            <person name="Wortman J."/>
            <person name="Nusbaum C."/>
            <person name="Birren B."/>
        </authorList>
    </citation>
    <scope>NUCLEOTIDE SEQUENCE [LARGE SCALE GENOMIC DNA]</scope>
    <source>
        <strain evidence="3">PRA339</strain>
    </source>
</reference>
<dbReference type="EMBL" id="KK365317">
    <property type="protein sequence ID" value="KCZ79248.1"/>
    <property type="molecule type" value="Genomic_DNA"/>
</dbReference>
<protein>
    <submittedName>
        <fullName evidence="2">Uncharacterized protein</fullName>
    </submittedName>
</protein>
<reference evidence="2 3" key="2">
    <citation type="submission" date="2014-03" db="EMBL/GenBank/DDBJ databases">
        <title>The Genome Sequence of Anncaliia algerae insect isolate PRA339.</title>
        <authorList>
            <consortium name="The Broad Institute Genome Sequencing Platform"/>
            <consortium name="The Broad Institute Genome Sequencing Center for Infectious Disease"/>
            <person name="Cuomo C."/>
            <person name="Becnel J."/>
            <person name="Sanscrainte N."/>
            <person name="Walker B."/>
            <person name="Young S.K."/>
            <person name="Zeng Q."/>
            <person name="Gargeya S."/>
            <person name="Fitzgerald M."/>
            <person name="Haas B."/>
            <person name="Abouelleil A."/>
            <person name="Alvarado L."/>
            <person name="Arachchi H.M."/>
            <person name="Berlin A.M."/>
            <person name="Chapman S.B."/>
            <person name="Dewar J."/>
            <person name="Goldberg J."/>
            <person name="Griggs A."/>
            <person name="Gujja S."/>
            <person name="Hansen M."/>
            <person name="Howarth C."/>
            <person name="Imamovic A."/>
            <person name="Larimer J."/>
            <person name="McCowan C."/>
            <person name="Murphy C."/>
            <person name="Neiman D."/>
            <person name="Pearson M."/>
            <person name="Priest M."/>
            <person name="Roberts A."/>
            <person name="Saif S."/>
            <person name="Shea T."/>
            <person name="Sisk P."/>
            <person name="Sykes S."/>
            <person name="Wortman J."/>
            <person name="Nusbaum C."/>
            <person name="Birren B."/>
        </authorList>
    </citation>
    <scope>NUCLEOTIDE SEQUENCE [LARGE SCALE GENOMIC DNA]</scope>
    <source>
        <strain evidence="2 3">PRA339</strain>
    </source>
</reference>
<gene>
    <name evidence="2" type="ORF">H312_03367</name>
</gene>
<dbReference type="HOGENOM" id="CLU_2612395_0_0_1"/>
<accession>A0A059EW29</accession>
<organism evidence="2 3">
    <name type="scientific">Anncaliia algerae PRA339</name>
    <dbReference type="NCBI Taxonomy" id="1288291"/>
    <lineage>
        <taxon>Eukaryota</taxon>
        <taxon>Fungi</taxon>
        <taxon>Fungi incertae sedis</taxon>
        <taxon>Microsporidia</taxon>
        <taxon>Tubulinosematoidea</taxon>
        <taxon>Tubulinosematidae</taxon>
        <taxon>Anncaliia</taxon>
    </lineage>
</organism>
<proteinExistence type="predicted"/>
<keyword evidence="1" id="KW-0732">Signal</keyword>
<dbReference type="OrthoDB" id="10352945at2759"/>
<sequence length="75" mass="8652">MILLINLIIATTTFQNSFKYEQAESIKKLILNGTTYFYYPVTFCYEGFKTGVLYKNYVGSSQDMLITDGKIIIFI</sequence>
<dbReference type="VEuPathDB" id="MicrosporidiaDB:H312_03367"/>
<evidence type="ECO:0000256" key="1">
    <source>
        <dbReference type="SAM" id="SignalP"/>
    </source>
</evidence>
<evidence type="ECO:0000313" key="2">
    <source>
        <dbReference type="EMBL" id="KCZ79248.1"/>
    </source>
</evidence>
<evidence type="ECO:0000313" key="3">
    <source>
        <dbReference type="Proteomes" id="UP000030655"/>
    </source>
</evidence>
<feature type="signal peptide" evidence="1">
    <location>
        <begin position="1"/>
        <end position="15"/>
    </location>
</feature>
<dbReference type="Proteomes" id="UP000030655">
    <property type="component" value="Unassembled WGS sequence"/>
</dbReference>